<protein>
    <submittedName>
        <fullName evidence="2">Uncharacterized protein</fullName>
    </submittedName>
</protein>
<evidence type="ECO:0000313" key="3">
    <source>
        <dbReference type="Proteomes" id="UP000576393"/>
    </source>
</evidence>
<feature type="compositionally biased region" description="Basic and acidic residues" evidence="1">
    <location>
        <begin position="91"/>
        <end position="110"/>
    </location>
</feature>
<gene>
    <name evidence="2" type="ORF">HDA43_001231</name>
</gene>
<dbReference type="AlphaFoldDB" id="A0A852UPS8"/>
<keyword evidence="3" id="KW-1185">Reference proteome</keyword>
<feature type="compositionally biased region" description="Polar residues" evidence="1">
    <location>
        <begin position="77"/>
        <end position="90"/>
    </location>
</feature>
<comment type="caution">
    <text evidence="2">The sequence shown here is derived from an EMBL/GenBank/DDBJ whole genome shotgun (WGS) entry which is preliminary data.</text>
</comment>
<organism evidence="2 3">
    <name type="scientific">Streptosporangium sandarakinum</name>
    <dbReference type="NCBI Taxonomy" id="1260955"/>
    <lineage>
        <taxon>Bacteria</taxon>
        <taxon>Bacillati</taxon>
        <taxon>Actinomycetota</taxon>
        <taxon>Actinomycetes</taxon>
        <taxon>Streptosporangiales</taxon>
        <taxon>Streptosporangiaceae</taxon>
        <taxon>Streptosporangium</taxon>
    </lineage>
</organism>
<evidence type="ECO:0000256" key="1">
    <source>
        <dbReference type="SAM" id="MobiDB-lite"/>
    </source>
</evidence>
<sequence length="110" mass="11767">MNGRPKGRGADACRVYDAREHGLAGDGVTSDQPTGEGTAYRLPDAPFPRPGITIDAPVGVLDLDGGRIWDDQREPSQTRSTWTTERASGTTDRRQGNEEDAGGRGGRDGR</sequence>
<feature type="region of interest" description="Disordered" evidence="1">
    <location>
        <begin position="21"/>
        <end position="50"/>
    </location>
</feature>
<accession>A0A852UPS8</accession>
<name>A0A852UPS8_9ACTN</name>
<feature type="region of interest" description="Disordered" evidence="1">
    <location>
        <begin position="65"/>
        <end position="110"/>
    </location>
</feature>
<dbReference type="Proteomes" id="UP000576393">
    <property type="component" value="Unassembled WGS sequence"/>
</dbReference>
<evidence type="ECO:0000313" key="2">
    <source>
        <dbReference type="EMBL" id="NYF39072.1"/>
    </source>
</evidence>
<dbReference type="RefSeq" id="WP_179818732.1">
    <property type="nucleotide sequence ID" value="NZ_JACCCO010000001.1"/>
</dbReference>
<feature type="compositionally biased region" description="Basic and acidic residues" evidence="1">
    <location>
        <begin position="65"/>
        <end position="76"/>
    </location>
</feature>
<dbReference type="EMBL" id="JACCCO010000001">
    <property type="protein sequence ID" value="NYF39072.1"/>
    <property type="molecule type" value="Genomic_DNA"/>
</dbReference>
<reference evidence="2 3" key="1">
    <citation type="submission" date="2020-07" db="EMBL/GenBank/DDBJ databases">
        <title>Sequencing the genomes of 1000 actinobacteria strains.</title>
        <authorList>
            <person name="Klenk H.-P."/>
        </authorList>
    </citation>
    <scope>NUCLEOTIDE SEQUENCE [LARGE SCALE GENOMIC DNA]</scope>
    <source>
        <strain evidence="2 3">DSM 45763</strain>
    </source>
</reference>
<proteinExistence type="predicted"/>